<evidence type="ECO:0000259" key="3">
    <source>
        <dbReference type="PROSITE" id="PS50106"/>
    </source>
</evidence>
<dbReference type="CDD" id="cd06671">
    <property type="entry name" value="PDZ7_MUPP1-PD6_PATJ-like"/>
    <property type="match status" value="1"/>
</dbReference>
<dbReference type="Gene3D" id="2.30.42.10">
    <property type="match status" value="1"/>
</dbReference>
<dbReference type="GO" id="GO:0019901">
    <property type="term" value="F:protein kinase binding"/>
    <property type="evidence" value="ECO:0007669"/>
    <property type="project" value="TreeGrafter"/>
</dbReference>
<sequence length="273" mass="29312">LFRVFPKYYRSPYISSGSLEYDGLLYDDTSSKTGGSNPSISSAISCPPVNIFAGFDKAETSSASSMESPRFVPKNSFTRSSTLAAANSSPSKNLGCSAVAAEFELTSGSVSCSTMMYFPESARAECSSLPLKPQIQLLLHRRTARPDPTALHRRTSHEPLSSPLSSALRTIKIFKEAGNFLGISIVGGNIEVSRGSVESPLKISGIFVKNVIPNSPAGRTGEIRIGDRIIDVNGIDLTNSSHEACVQIIRNAQNPVTLTVQSFNFFLVSSFCN</sequence>
<evidence type="ECO:0000256" key="1">
    <source>
        <dbReference type="ARBA" id="ARBA00004370"/>
    </source>
</evidence>
<dbReference type="AlphaFoldDB" id="A0A183IPA0"/>
<dbReference type="PANTHER" id="PTHR23119">
    <property type="entry name" value="DISCS LARGE"/>
    <property type="match status" value="1"/>
</dbReference>
<dbReference type="GO" id="GO:0030054">
    <property type="term" value="C:cell junction"/>
    <property type="evidence" value="ECO:0007669"/>
    <property type="project" value="TreeGrafter"/>
</dbReference>
<dbReference type="InterPro" id="IPR001478">
    <property type="entry name" value="PDZ"/>
</dbReference>
<dbReference type="PANTHER" id="PTHR23119:SF51">
    <property type="entry name" value="DISKS LARGE 1 TUMOR SUPPRESSOR PROTEIN"/>
    <property type="match status" value="1"/>
</dbReference>
<dbReference type="GO" id="GO:0016323">
    <property type="term" value="C:basolateral plasma membrane"/>
    <property type="evidence" value="ECO:0007669"/>
    <property type="project" value="TreeGrafter"/>
</dbReference>
<dbReference type="PROSITE" id="PS50106">
    <property type="entry name" value="PDZ"/>
    <property type="match status" value="1"/>
</dbReference>
<dbReference type="SMART" id="SM00228">
    <property type="entry name" value="PDZ"/>
    <property type="match status" value="1"/>
</dbReference>
<evidence type="ECO:0000313" key="4">
    <source>
        <dbReference type="WBParaSite" id="SBAD_0000566901-mRNA-1"/>
    </source>
</evidence>
<accession>A0A183IPA0</accession>
<dbReference type="GO" id="GO:0097120">
    <property type="term" value="P:receptor localization to synapse"/>
    <property type="evidence" value="ECO:0007669"/>
    <property type="project" value="TreeGrafter"/>
</dbReference>
<protein>
    <submittedName>
        <fullName evidence="4">PDZ domain-containing protein</fullName>
    </submittedName>
</protein>
<dbReference type="InterPro" id="IPR036034">
    <property type="entry name" value="PDZ_sf"/>
</dbReference>
<dbReference type="GO" id="GO:0045197">
    <property type="term" value="P:establishment or maintenance of epithelial cell apical/basal polarity"/>
    <property type="evidence" value="ECO:0007669"/>
    <property type="project" value="TreeGrafter"/>
</dbReference>
<feature type="domain" description="PDZ" evidence="3">
    <location>
        <begin position="170"/>
        <end position="264"/>
    </location>
</feature>
<dbReference type="Pfam" id="PF00595">
    <property type="entry name" value="PDZ"/>
    <property type="match status" value="1"/>
</dbReference>
<evidence type="ECO:0000256" key="2">
    <source>
        <dbReference type="ARBA" id="ARBA00023136"/>
    </source>
</evidence>
<reference evidence="4" key="1">
    <citation type="submission" date="2016-06" db="UniProtKB">
        <authorList>
            <consortium name="WormBaseParasite"/>
        </authorList>
    </citation>
    <scope>IDENTIFICATION</scope>
</reference>
<name>A0A183IPA0_9BILA</name>
<dbReference type="InterPro" id="IPR050614">
    <property type="entry name" value="Synaptic_Scaffolding_LAP-MAGUK"/>
</dbReference>
<dbReference type="GO" id="GO:0043113">
    <property type="term" value="P:receptor clustering"/>
    <property type="evidence" value="ECO:0007669"/>
    <property type="project" value="TreeGrafter"/>
</dbReference>
<dbReference type="WBParaSite" id="SBAD_0000566901-mRNA-1">
    <property type="protein sequence ID" value="SBAD_0000566901-mRNA-1"/>
    <property type="gene ID" value="SBAD_0000566901"/>
</dbReference>
<comment type="subcellular location">
    <subcellularLocation>
        <location evidence="1">Membrane</location>
    </subcellularLocation>
</comment>
<organism evidence="4">
    <name type="scientific">Soboliphyme baturini</name>
    <dbReference type="NCBI Taxonomy" id="241478"/>
    <lineage>
        <taxon>Eukaryota</taxon>
        <taxon>Metazoa</taxon>
        <taxon>Ecdysozoa</taxon>
        <taxon>Nematoda</taxon>
        <taxon>Enoplea</taxon>
        <taxon>Dorylaimia</taxon>
        <taxon>Dioctophymatida</taxon>
        <taxon>Dioctophymatoidea</taxon>
        <taxon>Soboliphymatidae</taxon>
        <taxon>Soboliphyme</taxon>
    </lineage>
</organism>
<proteinExistence type="predicted"/>
<dbReference type="SUPFAM" id="SSF50156">
    <property type="entry name" value="PDZ domain-like"/>
    <property type="match status" value="1"/>
</dbReference>
<dbReference type="GO" id="GO:0098609">
    <property type="term" value="P:cell-cell adhesion"/>
    <property type="evidence" value="ECO:0007669"/>
    <property type="project" value="TreeGrafter"/>
</dbReference>
<keyword evidence="2" id="KW-0472">Membrane</keyword>